<keyword evidence="4 7" id="KW-0812">Transmembrane</keyword>
<dbReference type="Pfam" id="PF01733">
    <property type="entry name" value="Nucleoside_tran"/>
    <property type="match status" value="1"/>
</dbReference>
<dbReference type="SUPFAM" id="SSF103473">
    <property type="entry name" value="MFS general substrate transporter"/>
    <property type="match status" value="1"/>
</dbReference>
<dbReference type="EMBL" id="ML002384">
    <property type="protein sequence ID" value="RKP38274.1"/>
    <property type="molecule type" value="Genomic_DNA"/>
</dbReference>
<evidence type="ECO:0000256" key="1">
    <source>
        <dbReference type="ARBA" id="ARBA00004141"/>
    </source>
</evidence>
<feature type="transmembrane region" description="Helical" evidence="7">
    <location>
        <begin position="64"/>
        <end position="86"/>
    </location>
</feature>
<keyword evidence="3" id="KW-0813">Transport</keyword>
<dbReference type="PIRSF" id="PIRSF016379">
    <property type="entry name" value="ENT"/>
    <property type="match status" value="1"/>
</dbReference>
<keyword evidence="5 7" id="KW-1133">Transmembrane helix</keyword>
<feature type="transmembrane region" description="Helical" evidence="7">
    <location>
        <begin position="217"/>
        <end position="238"/>
    </location>
</feature>
<evidence type="ECO:0000256" key="4">
    <source>
        <dbReference type="ARBA" id="ARBA00022692"/>
    </source>
</evidence>
<evidence type="ECO:0000313" key="8">
    <source>
        <dbReference type="EMBL" id="RKP38274.1"/>
    </source>
</evidence>
<accession>A0A4P9ZX81</accession>
<dbReference type="STRING" id="215637.A0A4P9ZX81"/>
<dbReference type="GO" id="GO:0034257">
    <property type="term" value="F:nicotinamide riboside transmembrane transporter activity"/>
    <property type="evidence" value="ECO:0007669"/>
    <property type="project" value="TreeGrafter"/>
</dbReference>
<feature type="transmembrane region" description="Helical" evidence="7">
    <location>
        <begin position="124"/>
        <end position="148"/>
    </location>
</feature>
<reference evidence="9" key="1">
    <citation type="journal article" date="2018" name="Nat. Microbiol.">
        <title>Leveraging single-cell genomics to expand the fungal tree of life.</title>
        <authorList>
            <person name="Ahrendt S.R."/>
            <person name="Quandt C.A."/>
            <person name="Ciobanu D."/>
            <person name="Clum A."/>
            <person name="Salamov A."/>
            <person name="Andreopoulos B."/>
            <person name="Cheng J.F."/>
            <person name="Woyke T."/>
            <person name="Pelin A."/>
            <person name="Henrissat B."/>
            <person name="Reynolds N.K."/>
            <person name="Benny G.L."/>
            <person name="Smith M.E."/>
            <person name="James T.Y."/>
            <person name="Grigoriev I.V."/>
        </authorList>
    </citation>
    <scope>NUCLEOTIDE SEQUENCE [LARGE SCALE GENOMIC DNA]</scope>
    <source>
        <strain evidence="9">RSA 468</strain>
    </source>
</reference>
<name>A0A4P9ZX81_9FUNG</name>
<dbReference type="InterPro" id="IPR002259">
    <property type="entry name" value="Eqnu_transpt"/>
</dbReference>
<feature type="transmembrane region" description="Helical" evidence="7">
    <location>
        <begin position="160"/>
        <end position="181"/>
    </location>
</feature>
<protein>
    <submittedName>
        <fullName evidence="8">Nucleoside transporter-domain-containing protein</fullName>
    </submittedName>
</protein>
<feature type="non-terminal residue" evidence="8">
    <location>
        <position position="380"/>
    </location>
</feature>
<feature type="transmembrane region" description="Helical" evidence="7">
    <location>
        <begin position="321"/>
        <end position="343"/>
    </location>
</feature>
<comment type="subcellular location">
    <subcellularLocation>
        <location evidence="1">Membrane</location>
        <topology evidence="1">Multi-pass membrane protein</topology>
    </subcellularLocation>
</comment>
<dbReference type="PANTHER" id="PTHR10332">
    <property type="entry name" value="EQUILIBRATIVE NUCLEOSIDE TRANSPORTER"/>
    <property type="match status" value="1"/>
</dbReference>
<feature type="transmembrane region" description="Helical" evidence="7">
    <location>
        <begin position="35"/>
        <end position="52"/>
    </location>
</feature>
<evidence type="ECO:0000256" key="6">
    <source>
        <dbReference type="ARBA" id="ARBA00023136"/>
    </source>
</evidence>
<evidence type="ECO:0000256" key="5">
    <source>
        <dbReference type="ARBA" id="ARBA00022989"/>
    </source>
</evidence>
<dbReference type="InterPro" id="IPR036259">
    <property type="entry name" value="MFS_trans_sf"/>
</dbReference>
<dbReference type="GO" id="GO:0000329">
    <property type="term" value="C:fungal-type vacuole membrane"/>
    <property type="evidence" value="ECO:0007669"/>
    <property type="project" value="TreeGrafter"/>
</dbReference>
<gene>
    <name evidence="8" type="ORF">BJ085DRAFT_521</name>
</gene>
<dbReference type="AlphaFoldDB" id="A0A4P9ZX81"/>
<proteinExistence type="inferred from homology"/>
<keyword evidence="6 7" id="KW-0472">Membrane</keyword>
<dbReference type="GO" id="GO:0015205">
    <property type="term" value="F:nucleobase transmembrane transporter activity"/>
    <property type="evidence" value="ECO:0007669"/>
    <property type="project" value="TreeGrafter"/>
</dbReference>
<evidence type="ECO:0000256" key="2">
    <source>
        <dbReference type="ARBA" id="ARBA00007965"/>
    </source>
</evidence>
<dbReference type="GO" id="GO:0005886">
    <property type="term" value="C:plasma membrane"/>
    <property type="evidence" value="ECO:0007669"/>
    <property type="project" value="TreeGrafter"/>
</dbReference>
<comment type="similarity">
    <text evidence="2">Belongs to the SLC29A/ENT transporter (TC 2.A.57) family.</text>
</comment>
<dbReference type="PRINTS" id="PR01130">
    <property type="entry name" value="DERENTRNSPRT"/>
</dbReference>
<evidence type="ECO:0000256" key="7">
    <source>
        <dbReference type="SAM" id="Phobius"/>
    </source>
</evidence>
<feature type="transmembrane region" description="Helical" evidence="7">
    <location>
        <begin position="283"/>
        <end position="301"/>
    </location>
</feature>
<dbReference type="PANTHER" id="PTHR10332:SF88">
    <property type="entry name" value="EQUILIBRATIVE NUCLEOSIDE TRANSPORTER 1, ISOFORM A"/>
    <property type="match status" value="1"/>
</dbReference>
<evidence type="ECO:0000313" key="9">
    <source>
        <dbReference type="Proteomes" id="UP000268162"/>
    </source>
</evidence>
<feature type="transmembrane region" description="Helical" evidence="7">
    <location>
        <begin position="92"/>
        <end position="117"/>
    </location>
</feature>
<feature type="transmembrane region" description="Helical" evidence="7">
    <location>
        <begin position="355"/>
        <end position="377"/>
    </location>
</feature>
<dbReference type="Proteomes" id="UP000268162">
    <property type="component" value="Unassembled WGS sequence"/>
</dbReference>
<feature type="non-terminal residue" evidence="8">
    <location>
        <position position="1"/>
    </location>
</feature>
<keyword evidence="9" id="KW-1185">Reference proteome</keyword>
<organism evidence="8 9">
    <name type="scientific">Dimargaris cristalligena</name>
    <dbReference type="NCBI Taxonomy" id="215637"/>
    <lineage>
        <taxon>Eukaryota</taxon>
        <taxon>Fungi</taxon>
        <taxon>Fungi incertae sedis</taxon>
        <taxon>Zoopagomycota</taxon>
        <taxon>Kickxellomycotina</taxon>
        <taxon>Dimargaritomycetes</taxon>
        <taxon>Dimargaritales</taxon>
        <taxon>Dimargaritaceae</taxon>
        <taxon>Dimargaris</taxon>
    </lineage>
</organism>
<evidence type="ECO:0000256" key="3">
    <source>
        <dbReference type="ARBA" id="ARBA00022448"/>
    </source>
</evidence>
<sequence length="380" mass="42067">LGLALLLPWNVFITASEFFRVKFAGSPYQMNFQNWFSTSYTLTNLVVIAVCISQQHRIKPRPVILITLAVNVVIFMCMTIFTRIASLQGTTFFGLTLAMLTLGAMSSSLMQCALFALVSRFPPLYIQGVLSGQAVAGVVVSIVQLVTAASTLRSQDQLRAFAYFLIASVVCILVLGLFVVLQRLPFYRHFLPKDSQNSSAPPFRDNWHLVKATARSIPSLIFTIALLFAVTFSVFPALTAAVQPLNFARIPFVEIHFVLFNIGDWTGRWFSMFPWLRFLNSRVVLFGALSHLVFVPLFLFSNSVFPATVTRLVPVLIRSDIAFFVIVALFGISNGYWGSLAMMTGPQVALDKERAGTVMSFFLVFGMAFGSVLSFGVTAL</sequence>